<name>A0AAE1UQM7_9SOLA</name>
<dbReference type="InterPro" id="IPR044730">
    <property type="entry name" value="RNase_H-like_dom_plant"/>
</dbReference>
<dbReference type="PANTHER" id="PTHR47074">
    <property type="entry name" value="BNAC02G40300D PROTEIN"/>
    <property type="match status" value="1"/>
</dbReference>
<dbReference type="Proteomes" id="UP001291623">
    <property type="component" value="Unassembled WGS sequence"/>
</dbReference>
<dbReference type="CDD" id="cd06222">
    <property type="entry name" value="RNase_H_like"/>
    <property type="match status" value="1"/>
</dbReference>
<sequence length="214" mass="24102">MTSNRRKKNIFTHLKDEADQWRGWESGLEDVIFDLVDSLLASEQGDMDSILVVIQKAVRFWQDWTKARTATSSPIASRTDFAIKWFPPDENVLKCNSDASFDLSSGVAGVNVIVCDSHGNFIRGRSSQLDRPHDSLMAETLDVHEVLSWLKEHFTATSIIVEIDIILVKQVLEKSCGNNSYFDVIIRDCKDSSVALHIFLCLSSKNQRISVPIS</sequence>
<dbReference type="EMBL" id="JAVYJV010000022">
    <property type="protein sequence ID" value="KAK4340928.1"/>
    <property type="molecule type" value="Genomic_DNA"/>
</dbReference>
<accession>A0AAE1UQM7</accession>
<dbReference type="InterPro" id="IPR052929">
    <property type="entry name" value="RNase_H-like_EbsB-rel"/>
</dbReference>
<evidence type="ECO:0000259" key="1">
    <source>
        <dbReference type="Pfam" id="PF13456"/>
    </source>
</evidence>
<dbReference type="Pfam" id="PF13456">
    <property type="entry name" value="RVT_3"/>
    <property type="match status" value="1"/>
</dbReference>
<evidence type="ECO:0000313" key="2">
    <source>
        <dbReference type="EMBL" id="KAK4340928.1"/>
    </source>
</evidence>
<dbReference type="PANTHER" id="PTHR47074:SF11">
    <property type="entry name" value="REVERSE TRANSCRIPTASE-LIKE PROTEIN"/>
    <property type="match status" value="1"/>
</dbReference>
<evidence type="ECO:0000313" key="3">
    <source>
        <dbReference type="Proteomes" id="UP001291623"/>
    </source>
</evidence>
<keyword evidence="3" id="KW-1185">Reference proteome</keyword>
<proteinExistence type="predicted"/>
<gene>
    <name evidence="2" type="ORF">RND71_039429</name>
</gene>
<dbReference type="GO" id="GO:0003676">
    <property type="term" value="F:nucleic acid binding"/>
    <property type="evidence" value="ECO:0007669"/>
    <property type="project" value="InterPro"/>
</dbReference>
<dbReference type="InterPro" id="IPR002156">
    <property type="entry name" value="RNaseH_domain"/>
</dbReference>
<protein>
    <recommendedName>
        <fullName evidence="1">RNase H type-1 domain-containing protein</fullName>
    </recommendedName>
</protein>
<comment type="caution">
    <text evidence="2">The sequence shown here is derived from an EMBL/GenBank/DDBJ whole genome shotgun (WGS) entry which is preliminary data.</text>
</comment>
<reference evidence="2" key="1">
    <citation type="submission" date="2023-12" db="EMBL/GenBank/DDBJ databases">
        <title>Genome assembly of Anisodus tanguticus.</title>
        <authorList>
            <person name="Wang Y.-J."/>
        </authorList>
    </citation>
    <scope>NUCLEOTIDE SEQUENCE</scope>
    <source>
        <strain evidence="2">KB-2021</strain>
        <tissue evidence="2">Leaf</tissue>
    </source>
</reference>
<feature type="domain" description="RNase H type-1" evidence="1">
    <location>
        <begin position="96"/>
        <end position="191"/>
    </location>
</feature>
<dbReference type="AlphaFoldDB" id="A0AAE1UQM7"/>
<organism evidence="2 3">
    <name type="scientific">Anisodus tanguticus</name>
    <dbReference type="NCBI Taxonomy" id="243964"/>
    <lineage>
        <taxon>Eukaryota</taxon>
        <taxon>Viridiplantae</taxon>
        <taxon>Streptophyta</taxon>
        <taxon>Embryophyta</taxon>
        <taxon>Tracheophyta</taxon>
        <taxon>Spermatophyta</taxon>
        <taxon>Magnoliopsida</taxon>
        <taxon>eudicotyledons</taxon>
        <taxon>Gunneridae</taxon>
        <taxon>Pentapetalae</taxon>
        <taxon>asterids</taxon>
        <taxon>lamiids</taxon>
        <taxon>Solanales</taxon>
        <taxon>Solanaceae</taxon>
        <taxon>Solanoideae</taxon>
        <taxon>Hyoscyameae</taxon>
        <taxon>Anisodus</taxon>
    </lineage>
</organism>
<dbReference type="GO" id="GO:0004523">
    <property type="term" value="F:RNA-DNA hybrid ribonuclease activity"/>
    <property type="evidence" value="ECO:0007669"/>
    <property type="project" value="InterPro"/>
</dbReference>